<dbReference type="PROSITE" id="PS51918">
    <property type="entry name" value="RADICAL_SAM"/>
    <property type="match status" value="1"/>
</dbReference>
<reference evidence="4 5" key="1">
    <citation type="submission" date="2020-12" db="EMBL/GenBank/DDBJ databases">
        <title>HMF7856_wgs.fasta genome submission.</title>
        <authorList>
            <person name="Kang H."/>
            <person name="Kim H."/>
            <person name="Joh K."/>
        </authorList>
    </citation>
    <scope>NUCLEOTIDE SEQUENCE [LARGE SCALE GENOMIC DNA]</scope>
    <source>
        <strain evidence="4 5">HMF7856</strain>
    </source>
</reference>
<evidence type="ECO:0000313" key="4">
    <source>
        <dbReference type="EMBL" id="QQL50067.1"/>
    </source>
</evidence>
<dbReference type="SFLD" id="SFLDS00029">
    <property type="entry name" value="Radical_SAM"/>
    <property type="match status" value="1"/>
</dbReference>
<dbReference type="InterPro" id="IPR006638">
    <property type="entry name" value="Elp3/MiaA/NifB-like_rSAM"/>
</dbReference>
<dbReference type="InterPro" id="IPR023404">
    <property type="entry name" value="rSAM_horseshoe"/>
</dbReference>
<dbReference type="GO" id="GO:0046872">
    <property type="term" value="F:metal ion binding"/>
    <property type="evidence" value="ECO:0007669"/>
    <property type="project" value="UniProtKB-UniRule"/>
</dbReference>
<gene>
    <name evidence="4" type="primary">hemW</name>
    <name evidence="4" type="ORF">GO620_001035</name>
</gene>
<accession>A0A6I4IMM1</accession>
<evidence type="ECO:0000256" key="1">
    <source>
        <dbReference type="ARBA" id="ARBA00006100"/>
    </source>
</evidence>
<protein>
    <recommendedName>
        <fullName evidence="2">Heme chaperone HemW</fullName>
    </recommendedName>
</protein>
<dbReference type="GO" id="GO:0051539">
    <property type="term" value="F:4 iron, 4 sulfur cluster binding"/>
    <property type="evidence" value="ECO:0007669"/>
    <property type="project" value="UniProtKB-UniRule"/>
</dbReference>
<dbReference type="SMART" id="SM00729">
    <property type="entry name" value="Elp3"/>
    <property type="match status" value="1"/>
</dbReference>
<dbReference type="InterPro" id="IPR058240">
    <property type="entry name" value="rSAM_sf"/>
</dbReference>
<dbReference type="SFLD" id="SFLDG01065">
    <property type="entry name" value="anaerobic_coproporphyrinogen-I"/>
    <property type="match status" value="1"/>
</dbReference>
<dbReference type="PANTHER" id="PTHR13932">
    <property type="entry name" value="COPROPORPHYRINIGEN III OXIDASE"/>
    <property type="match status" value="1"/>
</dbReference>
<dbReference type="Pfam" id="PF06969">
    <property type="entry name" value="HemN_C"/>
    <property type="match status" value="1"/>
</dbReference>
<dbReference type="InterPro" id="IPR004559">
    <property type="entry name" value="HemW-like"/>
</dbReference>
<evidence type="ECO:0000256" key="2">
    <source>
        <dbReference type="RuleBase" id="RU364116"/>
    </source>
</evidence>
<keyword evidence="2" id="KW-0349">Heme</keyword>
<feature type="domain" description="Radical SAM core" evidence="3">
    <location>
        <begin position="1"/>
        <end position="231"/>
    </location>
</feature>
<evidence type="ECO:0000313" key="5">
    <source>
        <dbReference type="Proteomes" id="UP000429232"/>
    </source>
</evidence>
<evidence type="ECO:0000259" key="3">
    <source>
        <dbReference type="PROSITE" id="PS51918"/>
    </source>
</evidence>
<dbReference type="SUPFAM" id="SSF102114">
    <property type="entry name" value="Radical SAM enzymes"/>
    <property type="match status" value="1"/>
</dbReference>
<dbReference type="SFLD" id="SFLDF00562">
    <property type="entry name" value="HemN-like__clustered_with_heat"/>
    <property type="match status" value="1"/>
</dbReference>
<keyword evidence="2" id="KW-0479">Metal-binding</keyword>
<keyword evidence="2" id="KW-0411">Iron-sulfur</keyword>
<dbReference type="InterPro" id="IPR007197">
    <property type="entry name" value="rSAM"/>
</dbReference>
<proteinExistence type="inferred from homology"/>
<name>A0A6I4IMM1_9SPHI</name>
<keyword evidence="5" id="KW-1185">Reference proteome</keyword>
<keyword evidence="2" id="KW-0408">Iron</keyword>
<dbReference type="KEGG" id="mgik:GO620_001035"/>
<dbReference type="InterPro" id="IPR034505">
    <property type="entry name" value="Coproporphyrinogen-III_oxidase"/>
</dbReference>
<organism evidence="4 5">
    <name type="scientific">Mucilaginibacter ginkgonis</name>
    <dbReference type="NCBI Taxonomy" id="2682091"/>
    <lineage>
        <taxon>Bacteria</taxon>
        <taxon>Pseudomonadati</taxon>
        <taxon>Bacteroidota</taxon>
        <taxon>Sphingobacteriia</taxon>
        <taxon>Sphingobacteriales</taxon>
        <taxon>Sphingobacteriaceae</taxon>
        <taxon>Mucilaginibacter</taxon>
    </lineage>
</organism>
<dbReference type="CDD" id="cd01335">
    <property type="entry name" value="Radical_SAM"/>
    <property type="match status" value="1"/>
</dbReference>
<comment type="function">
    <text evidence="2">Probably acts as a heme chaperone, transferring heme to an unknown acceptor. Binds one molecule of heme per monomer, possibly covalently. Binds 1 [4Fe-4S] cluster. The cluster is coordinated with 3 cysteines and an exchangeable S-adenosyl-L-methionine.</text>
</comment>
<comment type="similarity">
    <text evidence="1">Belongs to the anaerobic coproporphyrinogen-III oxidase family. HemW subfamily.</text>
</comment>
<dbReference type="NCBIfam" id="TIGR00539">
    <property type="entry name" value="hemN_rel"/>
    <property type="match status" value="1"/>
</dbReference>
<dbReference type="Pfam" id="PF04055">
    <property type="entry name" value="Radical_SAM"/>
    <property type="match status" value="1"/>
</dbReference>
<dbReference type="EMBL" id="CP066775">
    <property type="protein sequence ID" value="QQL50067.1"/>
    <property type="molecule type" value="Genomic_DNA"/>
</dbReference>
<keyword evidence="2" id="KW-0143">Chaperone</keyword>
<dbReference type="Proteomes" id="UP000429232">
    <property type="component" value="Chromosome"/>
</dbReference>
<keyword evidence="2" id="KW-0949">S-adenosyl-L-methionine</keyword>
<dbReference type="RefSeq" id="WP_157523213.1">
    <property type="nucleotide sequence ID" value="NZ_CP066775.1"/>
</dbReference>
<dbReference type="GO" id="GO:0006779">
    <property type="term" value="P:porphyrin-containing compound biosynthetic process"/>
    <property type="evidence" value="ECO:0007669"/>
    <property type="project" value="InterPro"/>
</dbReference>
<dbReference type="InterPro" id="IPR010723">
    <property type="entry name" value="HemN_C"/>
</dbReference>
<sequence length="373" mass="42016">MAGIYIHIPFCKQACHYCDFHFSTSLKYKEEMVLAILKEIAMQKGYLTGQTIETIYFGGGTPSLLTGDEVNQIIETVGTYFSISTDAEITLEANPDDLNNEKVKALRQTPINRFSIGIQSFFDEDLLWMNRAHRAAEGEASVKRAQDAGFENITADLIFGYPLLTNAKWQQNIYKMLELGIPHISAYSMTVEPKTALASFINKKIYPPMNEAQSASQFSLLSETLSRNGFEHYEISNYSKPGHYSKHNTNYWRGVSYLGVGPSAHSYNCDTRQWNIANNAKYMADISNNTLPAEQEVLTETDKLNEYIMTSLRTMWGLDLQRLNSIAAGASLPLLKEAAPYIEKGWVTNFEDKLYLSPEGKLYADAIAADLFF</sequence>
<dbReference type="SFLD" id="SFLDF00288">
    <property type="entry name" value="HemN-like__clustered_with_nucl"/>
    <property type="match status" value="1"/>
</dbReference>
<keyword evidence="2" id="KW-0963">Cytoplasm</keyword>
<dbReference type="GO" id="GO:0005737">
    <property type="term" value="C:cytoplasm"/>
    <property type="evidence" value="ECO:0007669"/>
    <property type="project" value="UniProtKB-SubCell"/>
</dbReference>
<keyword evidence="2" id="KW-0004">4Fe-4S</keyword>
<dbReference type="Gene3D" id="3.80.30.20">
    <property type="entry name" value="tm_1862 like domain"/>
    <property type="match status" value="1"/>
</dbReference>
<comment type="subcellular location">
    <subcellularLocation>
        <location evidence="2">Cytoplasm</location>
    </subcellularLocation>
</comment>
<dbReference type="GO" id="GO:0004109">
    <property type="term" value="F:coproporphyrinogen oxidase activity"/>
    <property type="evidence" value="ECO:0007669"/>
    <property type="project" value="InterPro"/>
</dbReference>
<dbReference type="AlphaFoldDB" id="A0A6I4IMM1"/>
<dbReference type="PANTHER" id="PTHR13932:SF5">
    <property type="entry name" value="RADICAL S-ADENOSYL METHIONINE DOMAIN-CONTAINING PROTEIN 1, MITOCHONDRIAL"/>
    <property type="match status" value="1"/>
</dbReference>